<keyword evidence="3" id="KW-1185">Reference proteome</keyword>
<accession>A0A9P3GQ59</accession>
<comment type="caution">
    <text evidence="2">The sequence shown here is derived from an EMBL/GenBank/DDBJ whole genome shotgun (WGS) entry which is preliminary data.</text>
</comment>
<name>A0A9P3GQ59_9APHY</name>
<protein>
    <submittedName>
        <fullName evidence="2">Uncharacterized protein</fullName>
    </submittedName>
</protein>
<proteinExistence type="predicted"/>
<evidence type="ECO:0000256" key="1">
    <source>
        <dbReference type="SAM" id="MobiDB-lite"/>
    </source>
</evidence>
<dbReference type="Proteomes" id="UP000703269">
    <property type="component" value="Unassembled WGS sequence"/>
</dbReference>
<gene>
    <name evidence="2" type="ORF">PsYK624_136630</name>
</gene>
<dbReference type="AlphaFoldDB" id="A0A9P3GQ59"/>
<evidence type="ECO:0000313" key="3">
    <source>
        <dbReference type="Proteomes" id="UP000703269"/>
    </source>
</evidence>
<feature type="region of interest" description="Disordered" evidence="1">
    <location>
        <begin position="1"/>
        <end position="25"/>
    </location>
</feature>
<dbReference type="EMBL" id="BPQB01000072">
    <property type="protein sequence ID" value="GJE97444.1"/>
    <property type="molecule type" value="Genomic_DNA"/>
</dbReference>
<organism evidence="2 3">
    <name type="scientific">Phanerochaete sordida</name>
    <dbReference type="NCBI Taxonomy" id="48140"/>
    <lineage>
        <taxon>Eukaryota</taxon>
        <taxon>Fungi</taxon>
        <taxon>Dikarya</taxon>
        <taxon>Basidiomycota</taxon>
        <taxon>Agaricomycotina</taxon>
        <taxon>Agaricomycetes</taxon>
        <taxon>Polyporales</taxon>
        <taxon>Phanerochaetaceae</taxon>
        <taxon>Phanerochaete</taxon>
    </lineage>
</organism>
<feature type="compositionally biased region" description="Polar residues" evidence="1">
    <location>
        <begin position="1"/>
        <end position="10"/>
    </location>
</feature>
<reference evidence="2 3" key="1">
    <citation type="submission" date="2021-08" db="EMBL/GenBank/DDBJ databases">
        <title>Draft Genome Sequence of Phanerochaete sordida strain YK-624.</title>
        <authorList>
            <person name="Mori T."/>
            <person name="Dohra H."/>
            <person name="Suzuki T."/>
            <person name="Kawagishi H."/>
            <person name="Hirai H."/>
        </authorList>
    </citation>
    <scope>NUCLEOTIDE SEQUENCE [LARGE SCALE GENOMIC DNA]</scope>
    <source>
        <strain evidence="2 3">YK-624</strain>
    </source>
</reference>
<evidence type="ECO:0000313" key="2">
    <source>
        <dbReference type="EMBL" id="GJE97444.1"/>
    </source>
</evidence>
<sequence length="83" mass="9069">MKDKCNQLSWSPWAASKGSRHAKAVDEMHARATPALATQNPLPQIYAVRPGNQGRLFPCLSKRRASAAIPYRPSTPVPTTSRA</sequence>